<dbReference type="PANTHER" id="PTHR43199">
    <property type="entry name" value="GLUTATHIONE HYDROLASE"/>
    <property type="match status" value="1"/>
</dbReference>
<name>A0A1Y5F6Z6_9BACT</name>
<comment type="pathway">
    <text evidence="11">Sulfur metabolism; glutathione metabolism.</text>
</comment>
<dbReference type="InterPro" id="IPR029055">
    <property type="entry name" value="Ntn_hydrolases_N"/>
</dbReference>
<dbReference type="GO" id="GO:0006751">
    <property type="term" value="P:glutathione catabolic process"/>
    <property type="evidence" value="ECO:0007669"/>
    <property type="project" value="UniProtKB-UniRule"/>
</dbReference>
<dbReference type="GO" id="GO:0006750">
    <property type="term" value="P:glutathione biosynthetic process"/>
    <property type="evidence" value="ECO:0007669"/>
    <property type="project" value="UniProtKB-KW"/>
</dbReference>
<dbReference type="NCBIfam" id="TIGR00066">
    <property type="entry name" value="g_glut_trans"/>
    <property type="match status" value="1"/>
</dbReference>
<feature type="signal peptide" evidence="12">
    <location>
        <begin position="1"/>
        <end position="19"/>
    </location>
</feature>
<dbReference type="PANTHER" id="PTHR43199:SF1">
    <property type="entry name" value="GLUTATHIONE HYDROLASE PROENZYME"/>
    <property type="match status" value="1"/>
</dbReference>
<comment type="catalytic activity">
    <reaction evidence="8 11">
        <text>an N-terminal (5-L-glutamyl)-[peptide] + an alpha-amino acid = 5-L-glutamyl amino acid + an N-terminal L-alpha-aminoacyl-[peptide]</text>
        <dbReference type="Rhea" id="RHEA:23904"/>
        <dbReference type="Rhea" id="RHEA-COMP:9780"/>
        <dbReference type="Rhea" id="RHEA-COMP:9795"/>
        <dbReference type="ChEBI" id="CHEBI:77644"/>
        <dbReference type="ChEBI" id="CHEBI:78597"/>
        <dbReference type="ChEBI" id="CHEBI:78599"/>
        <dbReference type="ChEBI" id="CHEBI:78608"/>
        <dbReference type="EC" id="2.3.2.2"/>
    </reaction>
</comment>
<gene>
    <name evidence="13" type="ORF">A9Q84_09985</name>
</gene>
<keyword evidence="7 11" id="KW-0012">Acyltransferase</keyword>
<comment type="caution">
    <text evidence="13">The sequence shown here is derived from an EMBL/GenBank/DDBJ whole genome shotgun (WGS) entry which is preliminary data.</text>
</comment>
<feature type="binding site" evidence="10">
    <location>
        <position position="448"/>
    </location>
    <ligand>
        <name>L-glutamate</name>
        <dbReference type="ChEBI" id="CHEBI:29985"/>
    </ligand>
</feature>
<keyword evidence="11" id="KW-0317">Glutathione biosynthesis</keyword>
<sequence>MKPIYLLSLIALVSCSGMSSGPYETKIHHVTIAKGQLKKDHELITSDVSITTQGVFASRAAHAMFKKGGNIIDAAMAASFVLAVERPQSTGLGGGGFALFHDVKRDKDFPLTVDFREKAPIKAHEKMFLDDQGNVISRMSLDGIFSSGVPGMVAGMTELHKSHGSLPLKVVMRDAIDLAAKGFKVYPELAYALSRRENIIKRFKATCKIFCNKKGEILKEGDLLVQRDLAKTLRTIARKGRRGFYKGWVAKALVGEHRRLGGLMTYNDLNKYNVKYRDPIRANYHGYEVFSMSPPSSGGVHIVEILNILKNDDLKTYGVQHARTVHLRASAMQAAFSDRANYLGDSDYTYVPVVGLTSQKYADEVRHSIPENQALNGLWSNFSNDPFKYDAKNDSELIKKYESPETTHFTIADGKGNVFVSTQTLNGYLGSGIVVPGTGILLNNEMDDFATKPGANNLFGAVGGKKNLVQPEKRPLSSMSPTIVLKDGKPVLALGTPAGTKILTCVVQTIMNYLDHDMPLYEAITATRIHHQWKPNILYIEDSKLPKNTIEHLKRMGHELRFKKFGCRIQAIAFENGKLHGVSDPRGRGLVSGH</sequence>
<evidence type="ECO:0000256" key="8">
    <source>
        <dbReference type="ARBA" id="ARBA00047417"/>
    </source>
</evidence>
<accession>A0A1Y5F6Z6</accession>
<protein>
    <recommendedName>
        <fullName evidence="11">Glutathione hydrolase proenzyme</fullName>
        <ecNumber evidence="11">2.3.2.2</ecNumber>
        <ecNumber evidence="11">3.4.19.13</ecNumber>
    </recommendedName>
    <component>
        <recommendedName>
            <fullName evidence="11">Glutathione hydrolase large chain</fullName>
        </recommendedName>
    </component>
    <component>
        <recommendedName>
            <fullName evidence="11">Glutathione hydrolase small chain</fullName>
        </recommendedName>
    </component>
</protein>
<feature type="chain" id="PRO_5012260754" description="Glutathione hydrolase proenzyme" evidence="12">
    <location>
        <begin position="20"/>
        <end position="594"/>
    </location>
</feature>
<evidence type="ECO:0000256" key="12">
    <source>
        <dbReference type="SAM" id="SignalP"/>
    </source>
</evidence>
<evidence type="ECO:0000256" key="6">
    <source>
        <dbReference type="ARBA" id="ARBA00023145"/>
    </source>
</evidence>
<evidence type="ECO:0000313" key="14">
    <source>
        <dbReference type="Proteomes" id="UP000196531"/>
    </source>
</evidence>
<feature type="binding site" evidence="10">
    <location>
        <position position="499"/>
    </location>
    <ligand>
        <name>L-glutamate</name>
        <dbReference type="ChEBI" id="CHEBI:29985"/>
    </ligand>
</feature>
<keyword evidence="6 11" id="KW-0865">Zymogen</keyword>
<dbReference type="Proteomes" id="UP000196531">
    <property type="component" value="Unassembled WGS sequence"/>
</dbReference>
<evidence type="ECO:0000256" key="9">
    <source>
        <dbReference type="PIRSR" id="PIRSR600101-1"/>
    </source>
</evidence>
<dbReference type="InterPro" id="IPR000101">
    <property type="entry name" value="GGT_peptidase"/>
</dbReference>
<dbReference type="InterPro" id="IPR043137">
    <property type="entry name" value="GGT_ssub_C"/>
</dbReference>
<dbReference type="Pfam" id="PF01019">
    <property type="entry name" value="G_glu_transpept"/>
    <property type="match status" value="1"/>
</dbReference>
<evidence type="ECO:0000256" key="1">
    <source>
        <dbReference type="ARBA" id="ARBA00001049"/>
    </source>
</evidence>
<keyword evidence="5 11" id="KW-0378">Hydrolase</keyword>
<feature type="binding site" evidence="10">
    <location>
        <begin position="424"/>
        <end position="426"/>
    </location>
    <ligand>
        <name>L-glutamate</name>
        <dbReference type="ChEBI" id="CHEBI:29985"/>
    </ligand>
</feature>
<evidence type="ECO:0000256" key="2">
    <source>
        <dbReference type="ARBA" id="ARBA00001089"/>
    </source>
</evidence>
<comment type="catalytic activity">
    <reaction evidence="1 11">
        <text>an S-substituted glutathione + H2O = an S-substituted L-cysteinylglycine + L-glutamate</text>
        <dbReference type="Rhea" id="RHEA:59468"/>
        <dbReference type="ChEBI" id="CHEBI:15377"/>
        <dbReference type="ChEBI" id="CHEBI:29985"/>
        <dbReference type="ChEBI" id="CHEBI:90779"/>
        <dbReference type="ChEBI" id="CHEBI:143103"/>
        <dbReference type="EC" id="3.4.19.13"/>
    </reaction>
</comment>
<dbReference type="EC" id="3.4.19.13" evidence="11"/>
<keyword evidence="4 11" id="KW-0808">Transferase</keyword>
<comment type="catalytic activity">
    <reaction evidence="2 11">
        <text>glutathione + H2O = L-cysteinylglycine + L-glutamate</text>
        <dbReference type="Rhea" id="RHEA:28807"/>
        <dbReference type="ChEBI" id="CHEBI:15377"/>
        <dbReference type="ChEBI" id="CHEBI:29985"/>
        <dbReference type="ChEBI" id="CHEBI:57925"/>
        <dbReference type="ChEBI" id="CHEBI:61694"/>
        <dbReference type="EC" id="3.4.19.13"/>
    </reaction>
</comment>
<dbReference type="EC" id="2.3.2.2" evidence="11"/>
<dbReference type="AlphaFoldDB" id="A0A1Y5F6Z6"/>
<evidence type="ECO:0000256" key="3">
    <source>
        <dbReference type="ARBA" id="ARBA00009381"/>
    </source>
</evidence>
<dbReference type="EMBL" id="MAAO01000006">
    <property type="protein sequence ID" value="OUR96663.1"/>
    <property type="molecule type" value="Genomic_DNA"/>
</dbReference>
<dbReference type="SUPFAM" id="SSF56235">
    <property type="entry name" value="N-terminal nucleophile aminohydrolases (Ntn hydrolases)"/>
    <property type="match status" value="1"/>
</dbReference>
<feature type="active site" description="Nucleophile" evidence="9">
    <location>
        <position position="406"/>
    </location>
</feature>
<comment type="PTM">
    <text evidence="11">Cleaved by autocatalysis into a large and a small subunit.</text>
</comment>
<comment type="similarity">
    <text evidence="3 11">Belongs to the gamma-glutamyltransferase family.</text>
</comment>
<organism evidence="13 14">
    <name type="scientific">Halobacteriovorax marinus</name>
    <dbReference type="NCBI Taxonomy" id="97084"/>
    <lineage>
        <taxon>Bacteria</taxon>
        <taxon>Pseudomonadati</taxon>
        <taxon>Bdellovibrionota</taxon>
        <taxon>Bacteriovoracia</taxon>
        <taxon>Bacteriovoracales</taxon>
        <taxon>Halobacteriovoraceae</taxon>
        <taxon>Halobacteriovorax</taxon>
    </lineage>
</organism>
<evidence type="ECO:0000256" key="11">
    <source>
        <dbReference type="RuleBase" id="RU368036"/>
    </source>
</evidence>
<dbReference type="Gene3D" id="3.60.20.40">
    <property type="match status" value="1"/>
</dbReference>
<dbReference type="UniPathway" id="UPA00204"/>
<dbReference type="InterPro" id="IPR043138">
    <property type="entry name" value="GGT_lsub"/>
</dbReference>
<evidence type="ECO:0000256" key="4">
    <source>
        <dbReference type="ARBA" id="ARBA00022679"/>
    </source>
</evidence>
<comment type="subunit">
    <text evidence="11">This enzyme consists of two polypeptide chains, which are synthesized in precursor form from a single polypeptide.</text>
</comment>
<dbReference type="Gene3D" id="1.10.246.130">
    <property type="match status" value="1"/>
</dbReference>
<dbReference type="GO" id="GO:0103068">
    <property type="term" value="F:leukotriene C4 gamma-glutamyl transferase activity"/>
    <property type="evidence" value="ECO:0007669"/>
    <property type="project" value="UniProtKB-EC"/>
</dbReference>
<evidence type="ECO:0000256" key="10">
    <source>
        <dbReference type="PIRSR" id="PIRSR600101-2"/>
    </source>
</evidence>
<feature type="binding site" evidence="10">
    <location>
        <position position="116"/>
    </location>
    <ligand>
        <name>L-glutamate</name>
        <dbReference type="ChEBI" id="CHEBI:29985"/>
    </ligand>
</feature>
<proteinExistence type="inferred from homology"/>
<reference evidence="14" key="1">
    <citation type="journal article" date="2017" name="Proc. Natl. Acad. Sci. U.S.A.">
        <title>Simulation of Deepwater Horizon oil plume reveals substrate specialization within a complex community of hydrocarbon-degraders.</title>
        <authorList>
            <person name="Hu P."/>
            <person name="Dubinsky E.A."/>
            <person name="Probst A.J."/>
            <person name="Wang J."/>
            <person name="Sieber C.M.K."/>
            <person name="Tom L.M."/>
            <person name="Gardinali P."/>
            <person name="Banfield J.F."/>
            <person name="Atlas R.M."/>
            <person name="Andersen G.L."/>
        </authorList>
    </citation>
    <scope>NUCLEOTIDE SEQUENCE [LARGE SCALE GENOMIC DNA]</scope>
</reference>
<dbReference type="PROSITE" id="PS51257">
    <property type="entry name" value="PROKAR_LIPOPROTEIN"/>
    <property type="match status" value="1"/>
</dbReference>
<keyword evidence="12" id="KW-0732">Signal</keyword>
<evidence type="ECO:0000256" key="5">
    <source>
        <dbReference type="ARBA" id="ARBA00022801"/>
    </source>
</evidence>
<evidence type="ECO:0000256" key="7">
    <source>
        <dbReference type="ARBA" id="ARBA00023315"/>
    </source>
</evidence>
<dbReference type="GO" id="GO:0036374">
    <property type="term" value="F:glutathione hydrolase activity"/>
    <property type="evidence" value="ECO:0007669"/>
    <property type="project" value="UniProtKB-UniRule"/>
</dbReference>
<dbReference type="InterPro" id="IPR051792">
    <property type="entry name" value="GGT_bact"/>
</dbReference>
<dbReference type="PRINTS" id="PR01210">
    <property type="entry name" value="GGTRANSPTASE"/>
</dbReference>
<feature type="binding site" evidence="10">
    <location>
        <begin position="477"/>
        <end position="478"/>
    </location>
    <ligand>
        <name>L-glutamate</name>
        <dbReference type="ChEBI" id="CHEBI:29985"/>
    </ligand>
</feature>
<evidence type="ECO:0000313" key="13">
    <source>
        <dbReference type="EMBL" id="OUR96663.1"/>
    </source>
</evidence>